<dbReference type="SUPFAM" id="SSF55729">
    <property type="entry name" value="Acyl-CoA N-acyltransferases (Nat)"/>
    <property type="match status" value="1"/>
</dbReference>
<dbReference type="Gene3D" id="3.40.630.30">
    <property type="match status" value="1"/>
</dbReference>
<dbReference type="EMBL" id="DXEL01000034">
    <property type="protein sequence ID" value="HIX74269.1"/>
    <property type="molecule type" value="Genomic_DNA"/>
</dbReference>
<dbReference type="CDD" id="cd04301">
    <property type="entry name" value="NAT_SF"/>
    <property type="match status" value="1"/>
</dbReference>
<dbReference type="InterPro" id="IPR000182">
    <property type="entry name" value="GNAT_dom"/>
</dbReference>
<organism evidence="2 3">
    <name type="scientific">Candidatus Parabacteroides intestinipullorum</name>
    <dbReference type="NCBI Taxonomy" id="2838723"/>
    <lineage>
        <taxon>Bacteria</taxon>
        <taxon>Pseudomonadati</taxon>
        <taxon>Bacteroidota</taxon>
        <taxon>Bacteroidia</taxon>
        <taxon>Bacteroidales</taxon>
        <taxon>Tannerellaceae</taxon>
        <taxon>Parabacteroides</taxon>
    </lineage>
</organism>
<protein>
    <submittedName>
        <fullName evidence="2">N-acetyltransferase</fullName>
    </submittedName>
</protein>
<sequence length="222" mass="25517">MDITIRLEQPADYREAETVTREAFWNCYSPGCMEHYLLHVMRRSPRFVRELDFVAVADGKIVGSVVFMKATIMGDDGNRHEVLTLGPIAVLPAFQRKGIGRMLIEHARTEARRQGYRAMLLCGDPLYYQRVGFTAAEDFGIRTSDNKYLAAMQVCPLYDHALQGLAGRYFEDETYAVDEAEATAFDRQFPPKELVEDTPTQLRFKELCAMQKDYINQKQLER</sequence>
<comment type="caution">
    <text evidence="2">The sequence shown here is derived from an EMBL/GenBank/DDBJ whole genome shotgun (WGS) entry which is preliminary data.</text>
</comment>
<dbReference type="AlphaFoldDB" id="A0A9D1X7R5"/>
<evidence type="ECO:0000313" key="3">
    <source>
        <dbReference type="Proteomes" id="UP000886740"/>
    </source>
</evidence>
<dbReference type="GO" id="GO:0016747">
    <property type="term" value="F:acyltransferase activity, transferring groups other than amino-acyl groups"/>
    <property type="evidence" value="ECO:0007669"/>
    <property type="project" value="InterPro"/>
</dbReference>
<dbReference type="Proteomes" id="UP000886740">
    <property type="component" value="Unassembled WGS sequence"/>
</dbReference>
<accession>A0A9D1X7R5</accession>
<dbReference type="PANTHER" id="PTHR43617">
    <property type="entry name" value="L-AMINO ACID N-ACETYLTRANSFERASE"/>
    <property type="match status" value="1"/>
</dbReference>
<dbReference type="PROSITE" id="PS51186">
    <property type="entry name" value="GNAT"/>
    <property type="match status" value="1"/>
</dbReference>
<feature type="domain" description="N-acetyltransferase" evidence="1">
    <location>
        <begin position="3"/>
        <end position="155"/>
    </location>
</feature>
<dbReference type="InterPro" id="IPR016181">
    <property type="entry name" value="Acyl_CoA_acyltransferase"/>
</dbReference>
<gene>
    <name evidence="2" type="ORF">H9977_04430</name>
</gene>
<proteinExistence type="predicted"/>
<evidence type="ECO:0000313" key="2">
    <source>
        <dbReference type="EMBL" id="HIX74269.1"/>
    </source>
</evidence>
<dbReference type="PANTHER" id="PTHR43617:SF38">
    <property type="entry name" value="N-ACETYLTRANSFERASE DOMAIN-CONTAINING PROTEIN"/>
    <property type="match status" value="1"/>
</dbReference>
<dbReference type="InterPro" id="IPR050276">
    <property type="entry name" value="MshD_Acetyltransferase"/>
</dbReference>
<name>A0A9D1X7R5_9BACT</name>
<dbReference type="Pfam" id="PF00583">
    <property type="entry name" value="Acetyltransf_1"/>
    <property type="match status" value="1"/>
</dbReference>
<evidence type="ECO:0000259" key="1">
    <source>
        <dbReference type="PROSITE" id="PS51186"/>
    </source>
</evidence>
<reference evidence="2" key="1">
    <citation type="journal article" date="2021" name="PeerJ">
        <title>Extensive microbial diversity within the chicken gut microbiome revealed by metagenomics and culture.</title>
        <authorList>
            <person name="Gilroy R."/>
            <person name="Ravi A."/>
            <person name="Getino M."/>
            <person name="Pursley I."/>
            <person name="Horton D.L."/>
            <person name="Alikhan N.F."/>
            <person name="Baker D."/>
            <person name="Gharbi K."/>
            <person name="Hall N."/>
            <person name="Watson M."/>
            <person name="Adriaenssens E.M."/>
            <person name="Foster-Nyarko E."/>
            <person name="Jarju S."/>
            <person name="Secka A."/>
            <person name="Antonio M."/>
            <person name="Oren A."/>
            <person name="Chaudhuri R.R."/>
            <person name="La Ragione R."/>
            <person name="Hildebrand F."/>
            <person name="Pallen M.J."/>
        </authorList>
    </citation>
    <scope>NUCLEOTIDE SEQUENCE</scope>
    <source>
        <strain evidence="2">ChiGjej6B6-14162</strain>
    </source>
</reference>
<reference evidence="2" key="2">
    <citation type="submission" date="2021-04" db="EMBL/GenBank/DDBJ databases">
        <authorList>
            <person name="Gilroy R."/>
        </authorList>
    </citation>
    <scope>NUCLEOTIDE SEQUENCE</scope>
    <source>
        <strain evidence="2">ChiGjej6B6-14162</strain>
    </source>
</reference>